<dbReference type="AlphaFoldDB" id="A0A4Y2BGK9"/>
<evidence type="ECO:0000313" key="2">
    <source>
        <dbReference type="Proteomes" id="UP000499080"/>
    </source>
</evidence>
<dbReference type="EMBL" id="BGPR01000073">
    <property type="protein sequence ID" value="GBL90689.1"/>
    <property type="molecule type" value="Genomic_DNA"/>
</dbReference>
<name>A0A4Y2BGK9_ARAVE</name>
<accession>A0A4Y2BGK9</accession>
<sequence>MLLIFGRKWVHMVSPRERSRSAEIGVGASVRRITYATGNACKKSACASRFTCVTPQLPTSAKRSHNSRQPIGFLHAPTVIYILLMEFCRQASNRSTRIGVCARGPKPHAPIFPD</sequence>
<proteinExistence type="predicted"/>
<reference evidence="1 2" key="1">
    <citation type="journal article" date="2019" name="Sci. Rep.">
        <title>Orb-weaving spider Araneus ventricosus genome elucidates the spidroin gene catalogue.</title>
        <authorList>
            <person name="Kono N."/>
            <person name="Nakamura H."/>
            <person name="Ohtoshi R."/>
            <person name="Moran D.A.P."/>
            <person name="Shinohara A."/>
            <person name="Yoshida Y."/>
            <person name="Fujiwara M."/>
            <person name="Mori M."/>
            <person name="Tomita M."/>
            <person name="Arakawa K."/>
        </authorList>
    </citation>
    <scope>NUCLEOTIDE SEQUENCE [LARGE SCALE GENOMIC DNA]</scope>
</reference>
<keyword evidence="2" id="KW-1185">Reference proteome</keyword>
<protein>
    <submittedName>
        <fullName evidence="1">Uncharacterized protein</fullName>
    </submittedName>
</protein>
<evidence type="ECO:0000313" key="1">
    <source>
        <dbReference type="EMBL" id="GBL90689.1"/>
    </source>
</evidence>
<gene>
    <name evidence="1" type="ORF">AVEN_219355_1</name>
</gene>
<comment type="caution">
    <text evidence="1">The sequence shown here is derived from an EMBL/GenBank/DDBJ whole genome shotgun (WGS) entry which is preliminary data.</text>
</comment>
<organism evidence="1 2">
    <name type="scientific">Araneus ventricosus</name>
    <name type="common">Orbweaver spider</name>
    <name type="synonym">Epeira ventricosa</name>
    <dbReference type="NCBI Taxonomy" id="182803"/>
    <lineage>
        <taxon>Eukaryota</taxon>
        <taxon>Metazoa</taxon>
        <taxon>Ecdysozoa</taxon>
        <taxon>Arthropoda</taxon>
        <taxon>Chelicerata</taxon>
        <taxon>Arachnida</taxon>
        <taxon>Araneae</taxon>
        <taxon>Araneomorphae</taxon>
        <taxon>Entelegynae</taxon>
        <taxon>Araneoidea</taxon>
        <taxon>Araneidae</taxon>
        <taxon>Araneus</taxon>
    </lineage>
</organism>
<dbReference type="Proteomes" id="UP000499080">
    <property type="component" value="Unassembled WGS sequence"/>
</dbReference>